<dbReference type="RefSeq" id="WP_004029309.1">
    <property type="nucleotide sequence ID" value="NZ_AMPO01000001.1"/>
</dbReference>
<comment type="caution">
    <text evidence="1">The sequence shown here is derived from an EMBL/GenBank/DDBJ whole genome shotgun (WGS) entry which is preliminary data.</text>
</comment>
<dbReference type="Gene3D" id="1.10.10.10">
    <property type="entry name" value="Winged helix-like DNA-binding domain superfamily/Winged helix DNA-binding domain"/>
    <property type="match status" value="1"/>
</dbReference>
<dbReference type="InterPro" id="IPR036388">
    <property type="entry name" value="WH-like_DNA-bd_sf"/>
</dbReference>
<dbReference type="OrthoDB" id="56053at2157"/>
<keyword evidence="2" id="KW-1185">Reference proteome</keyword>
<name>K2QF79_METFP</name>
<dbReference type="PATRIC" id="fig|1204725.3.peg.129"/>
<protein>
    <submittedName>
        <fullName evidence="1">PadR family transcriptional regulator</fullName>
    </submittedName>
</protein>
<accession>K2QF79</accession>
<evidence type="ECO:0000313" key="1">
    <source>
        <dbReference type="EMBL" id="EKF86751.1"/>
    </source>
</evidence>
<dbReference type="PANTHER" id="PTHR43252">
    <property type="entry name" value="TRANSCRIPTIONAL REGULATOR YQJI"/>
    <property type="match status" value="1"/>
</dbReference>
<dbReference type="AlphaFoldDB" id="K2QF79"/>
<organism evidence="1 2">
    <name type="scientific">Methanobacterium formicicum (strain DSM 3637 / PP1)</name>
    <dbReference type="NCBI Taxonomy" id="1204725"/>
    <lineage>
        <taxon>Archaea</taxon>
        <taxon>Methanobacteriati</taxon>
        <taxon>Methanobacteriota</taxon>
        <taxon>Methanomada group</taxon>
        <taxon>Methanobacteria</taxon>
        <taxon>Methanobacteriales</taxon>
        <taxon>Methanobacteriaceae</taxon>
        <taxon>Methanobacterium</taxon>
    </lineage>
</organism>
<proteinExistence type="predicted"/>
<reference evidence="1 2" key="1">
    <citation type="journal article" date="2012" name="J. Bacteriol.">
        <title>Draft genome sequence of Methanobacterium formicicum DSM 3637, an archaebacterium isolated from the methane producer amoeba Pelomyxa palustris.</title>
        <authorList>
            <person name="Gutierrez G."/>
        </authorList>
    </citation>
    <scope>NUCLEOTIDE SEQUENCE [LARGE SCALE GENOMIC DNA]</scope>
    <source>
        <strain evidence="2">DSM 3637 / PP1</strain>
    </source>
</reference>
<evidence type="ECO:0000313" key="2">
    <source>
        <dbReference type="Proteomes" id="UP000007360"/>
    </source>
</evidence>
<dbReference type="EMBL" id="AMPO01000001">
    <property type="protein sequence ID" value="EKF86751.1"/>
    <property type="molecule type" value="Genomic_DNA"/>
</dbReference>
<sequence length="192" mass="22701">MWDEWRDKWDNWRNIHEKIDKLNKLGGLRVWILHVLDHGPKNGVEVMDAIQEHYDIVNDIYQKRRQQFGGDHYGQHFHRTMRRVPCRPSPGSVYPMLKKMVDEGLIEKIEDGKYDLTEEGREIIFDLFGGLRGPEGQQMDRGNFVVENVLREISSYVAFMEDIRKEKLAPHKEIIGELGERLKKMEESLPDE</sequence>
<gene>
    <name evidence="1" type="ORF">A994_00655</name>
</gene>
<dbReference type="InterPro" id="IPR036390">
    <property type="entry name" value="WH_DNA-bd_sf"/>
</dbReference>
<dbReference type="PANTHER" id="PTHR43252:SF5">
    <property type="entry name" value="TRANSCRIPTIONAL REGULATOR, PADR-LIKE FAMILY"/>
    <property type="match status" value="1"/>
</dbReference>
<dbReference type="SUPFAM" id="SSF46785">
    <property type="entry name" value="Winged helix' DNA-binding domain"/>
    <property type="match status" value="1"/>
</dbReference>
<dbReference type="Proteomes" id="UP000007360">
    <property type="component" value="Unassembled WGS sequence"/>
</dbReference>